<name>A0ABV4UN94_9MICC</name>
<evidence type="ECO:0000256" key="1">
    <source>
        <dbReference type="ARBA" id="ARBA00001917"/>
    </source>
</evidence>
<keyword evidence="8" id="KW-1185">Reference proteome</keyword>
<feature type="region of interest" description="Disordered" evidence="5">
    <location>
        <begin position="171"/>
        <end position="201"/>
    </location>
</feature>
<dbReference type="Gene3D" id="2.30.110.10">
    <property type="entry name" value="Electron Transport, Fmn-binding Protein, Chain A"/>
    <property type="match status" value="2"/>
</dbReference>
<keyword evidence="3" id="KW-0288">FMN</keyword>
<dbReference type="InterPro" id="IPR012349">
    <property type="entry name" value="Split_barrel_FMN-bd"/>
</dbReference>
<organism evidence="7 8">
    <name type="scientific">Arthrobacter halodurans</name>
    <dbReference type="NCBI Taxonomy" id="516699"/>
    <lineage>
        <taxon>Bacteria</taxon>
        <taxon>Bacillati</taxon>
        <taxon>Actinomycetota</taxon>
        <taxon>Actinomycetes</taxon>
        <taxon>Micrococcales</taxon>
        <taxon>Micrococcaceae</taxon>
        <taxon>Arthrobacter</taxon>
    </lineage>
</organism>
<dbReference type="InterPro" id="IPR019740">
    <property type="entry name" value="Pyridox_Oxase_CS"/>
</dbReference>
<dbReference type="SUPFAM" id="SSF50475">
    <property type="entry name" value="FMN-binding split barrel"/>
    <property type="match status" value="1"/>
</dbReference>
<proteinExistence type="predicted"/>
<dbReference type="InterPro" id="IPR011576">
    <property type="entry name" value="Pyridox_Oxase_N"/>
</dbReference>
<dbReference type="InterPro" id="IPR000659">
    <property type="entry name" value="Pyridox_Oxase"/>
</dbReference>
<evidence type="ECO:0000313" key="8">
    <source>
        <dbReference type="Proteomes" id="UP001575652"/>
    </source>
</evidence>
<dbReference type="RefSeq" id="WP_373971767.1">
    <property type="nucleotide sequence ID" value="NZ_JBHDLJ010000005.1"/>
</dbReference>
<feature type="domain" description="Pyridoxamine 5'-phosphate oxidase N-terminal" evidence="6">
    <location>
        <begin position="39"/>
        <end position="157"/>
    </location>
</feature>
<comment type="cofactor">
    <cofactor evidence="1">
        <name>FMN</name>
        <dbReference type="ChEBI" id="CHEBI:58210"/>
    </cofactor>
</comment>
<evidence type="ECO:0000256" key="4">
    <source>
        <dbReference type="ARBA" id="ARBA00023002"/>
    </source>
</evidence>
<dbReference type="PANTHER" id="PTHR10851:SF0">
    <property type="entry name" value="PYRIDOXINE-5'-PHOSPHATE OXIDASE"/>
    <property type="match status" value="1"/>
</dbReference>
<evidence type="ECO:0000256" key="5">
    <source>
        <dbReference type="SAM" id="MobiDB-lite"/>
    </source>
</evidence>
<gene>
    <name evidence="7" type="ORF">ACETWP_08330</name>
</gene>
<dbReference type="PANTHER" id="PTHR10851">
    <property type="entry name" value="PYRIDOXINE-5-PHOSPHATE OXIDASE"/>
    <property type="match status" value="1"/>
</dbReference>
<evidence type="ECO:0000259" key="6">
    <source>
        <dbReference type="Pfam" id="PF01243"/>
    </source>
</evidence>
<keyword evidence="2" id="KW-0285">Flavoprotein</keyword>
<accession>A0ABV4UN94</accession>
<evidence type="ECO:0000256" key="2">
    <source>
        <dbReference type="ARBA" id="ARBA00022630"/>
    </source>
</evidence>
<sequence>MSASLGDFLRGLPDFPENLPDFDVASAPADPAALFRAWLEEAAAAGVRQPHACSLATVGAEGQPSSRMVLLKNIDADGWHFATSRTSRKGTELTANPRAALNFFWADQGRQVRVVGKVVELSAEASAADWRGRPADDGRDNPHWQLYAVLPREIEFWQGRHDRKHIRHIYRPGVQSGPPTPFPEVVSRPFPGPSCPDTGSR</sequence>
<evidence type="ECO:0000313" key="7">
    <source>
        <dbReference type="EMBL" id="MFB0834594.1"/>
    </source>
</evidence>
<keyword evidence="4" id="KW-0560">Oxidoreductase</keyword>
<dbReference type="Pfam" id="PF01243">
    <property type="entry name" value="PNPOx_N"/>
    <property type="match status" value="1"/>
</dbReference>
<dbReference type="EMBL" id="JBHDLJ010000005">
    <property type="protein sequence ID" value="MFB0834594.1"/>
    <property type="molecule type" value="Genomic_DNA"/>
</dbReference>
<evidence type="ECO:0000256" key="3">
    <source>
        <dbReference type="ARBA" id="ARBA00022643"/>
    </source>
</evidence>
<dbReference type="PROSITE" id="PS01064">
    <property type="entry name" value="PYRIDOX_OXIDASE"/>
    <property type="match status" value="1"/>
</dbReference>
<reference evidence="7 8" key="1">
    <citation type="submission" date="2024-09" db="EMBL/GenBank/DDBJ databases">
        <authorList>
            <person name="Salinas-Garcia M.A."/>
            <person name="Prieme A."/>
        </authorList>
    </citation>
    <scope>NUCLEOTIDE SEQUENCE [LARGE SCALE GENOMIC DNA]</scope>
    <source>
        <strain evidence="7 8">DSM 21081</strain>
    </source>
</reference>
<comment type="caution">
    <text evidence="7">The sequence shown here is derived from an EMBL/GenBank/DDBJ whole genome shotgun (WGS) entry which is preliminary data.</text>
</comment>
<dbReference type="Proteomes" id="UP001575652">
    <property type="component" value="Unassembled WGS sequence"/>
</dbReference>
<protein>
    <submittedName>
        <fullName evidence="7">Pyridoxal 5'-phosphate synthase</fullName>
    </submittedName>
</protein>